<gene>
    <name evidence="2" type="ORF">PGLA1383_LOCUS55257</name>
</gene>
<dbReference type="OrthoDB" id="449611at2759"/>
<feature type="region of interest" description="Disordered" evidence="1">
    <location>
        <begin position="133"/>
        <end position="190"/>
    </location>
</feature>
<organism evidence="2 3">
    <name type="scientific">Polarella glacialis</name>
    <name type="common">Dinoflagellate</name>
    <dbReference type="NCBI Taxonomy" id="89957"/>
    <lineage>
        <taxon>Eukaryota</taxon>
        <taxon>Sar</taxon>
        <taxon>Alveolata</taxon>
        <taxon>Dinophyceae</taxon>
        <taxon>Suessiales</taxon>
        <taxon>Suessiaceae</taxon>
        <taxon>Polarella</taxon>
    </lineage>
</organism>
<comment type="caution">
    <text evidence="2">The sequence shown here is derived from an EMBL/GenBank/DDBJ whole genome shotgun (WGS) entry which is preliminary data.</text>
</comment>
<feature type="compositionally biased region" description="Basic and acidic residues" evidence="1">
    <location>
        <begin position="180"/>
        <end position="190"/>
    </location>
</feature>
<evidence type="ECO:0000313" key="2">
    <source>
        <dbReference type="EMBL" id="CAE8640382.1"/>
    </source>
</evidence>
<feature type="compositionally biased region" description="Polar residues" evidence="1">
    <location>
        <begin position="133"/>
        <end position="149"/>
    </location>
</feature>
<dbReference type="Proteomes" id="UP000654075">
    <property type="component" value="Unassembled WGS sequence"/>
</dbReference>
<proteinExistence type="predicted"/>
<dbReference type="AlphaFoldDB" id="A0A813HSL8"/>
<reference evidence="2" key="1">
    <citation type="submission" date="2021-02" db="EMBL/GenBank/DDBJ databases">
        <authorList>
            <person name="Dougan E. K."/>
            <person name="Rhodes N."/>
            <person name="Thang M."/>
            <person name="Chan C."/>
        </authorList>
    </citation>
    <scope>NUCLEOTIDE SEQUENCE</scope>
</reference>
<evidence type="ECO:0000256" key="1">
    <source>
        <dbReference type="SAM" id="MobiDB-lite"/>
    </source>
</evidence>
<sequence length="270" mass="30541">MPQCTVAPILHPGSLHVGPAIPWALRQGDFPKVLKEGETQPPRRSRWNERHQITWPNVEKGPNTRSYFDRHVERVDIPVGPRHRLRPTWSLDVPETESGTQVYRIFDPVTASWKEQTQWAMPEVPCLASEMSLQPGSANKTTRGGTQTAGKEKPSSPAAQPDLSAAGKNSASRSLMPKSRASDLKSQRFREKEWNKKHAVVFSRNNDGLQSNVRSYFDRWKDDEGGTHEREPSWRLKIERKPLIAKSASEPFLSKFGPQGGAYGQWNPIF</sequence>
<protein>
    <submittedName>
        <fullName evidence="2">Uncharacterized protein</fullName>
    </submittedName>
</protein>
<evidence type="ECO:0000313" key="3">
    <source>
        <dbReference type="Proteomes" id="UP000654075"/>
    </source>
</evidence>
<name>A0A813HSL8_POLGL</name>
<accession>A0A813HSL8</accession>
<keyword evidence="3" id="KW-1185">Reference proteome</keyword>
<dbReference type="EMBL" id="CAJNNV010032573">
    <property type="protein sequence ID" value="CAE8640382.1"/>
    <property type="molecule type" value="Genomic_DNA"/>
</dbReference>